<evidence type="ECO:0000256" key="4">
    <source>
        <dbReference type="ARBA" id="ARBA00022519"/>
    </source>
</evidence>
<dbReference type="AlphaFoldDB" id="A0A3B0WE36"/>
<proteinExistence type="predicted"/>
<keyword evidence="5 8" id="KW-0812">Transmembrane</keyword>
<dbReference type="EMBL" id="UOEY01000139">
    <property type="protein sequence ID" value="VAW41874.1"/>
    <property type="molecule type" value="Genomic_DNA"/>
</dbReference>
<feature type="transmembrane region" description="Helical" evidence="8">
    <location>
        <begin position="349"/>
        <end position="369"/>
    </location>
</feature>
<keyword evidence="7 8" id="KW-0472">Membrane</keyword>
<name>A0A3B0WE36_9ZZZZ</name>
<dbReference type="GO" id="GO:0005886">
    <property type="term" value="C:plasma membrane"/>
    <property type="evidence" value="ECO:0007669"/>
    <property type="project" value="UniProtKB-SubCell"/>
</dbReference>
<evidence type="ECO:0000313" key="9">
    <source>
        <dbReference type="EMBL" id="VAW41874.1"/>
    </source>
</evidence>
<feature type="transmembrane region" description="Helical" evidence="8">
    <location>
        <begin position="97"/>
        <end position="118"/>
    </location>
</feature>
<organism evidence="9">
    <name type="scientific">hydrothermal vent metagenome</name>
    <dbReference type="NCBI Taxonomy" id="652676"/>
    <lineage>
        <taxon>unclassified sequences</taxon>
        <taxon>metagenomes</taxon>
        <taxon>ecological metagenomes</taxon>
    </lineage>
</organism>
<feature type="transmembrane region" description="Helical" evidence="8">
    <location>
        <begin position="272"/>
        <end position="295"/>
    </location>
</feature>
<feature type="transmembrane region" description="Helical" evidence="8">
    <location>
        <begin position="158"/>
        <end position="181"/>
    </location>
</feature>
<reference evidence="9" key="1">
    <citation type="submission" date="2018-06" db="EMBL/GenBank/DDBJ databases">
        <authorList>
            <person name="Zhirakovskaya E."/>
        </authorList>
    </citation>
    <scope>NUCLEOTIDE SEQUENCE</scope>
</reference>
<evidence type="ECO:0000256" key="3">
    <source>
        <dbReference type="ARBA" id="ARBA00022475"/>
    </source>
</evidence>
<evidence type="ECO:0000256" key="2">
    <source>
        <dbReference type="ARBA" id="ARBA00022448"/>
    </source>
</evidence>
<gene>
    <name evidence="9" type="ORF">MNBD_DELTA04-1548</name>
</gene>
<protein>
    <submittedName>
        <fullName evidence="9">Uncharacterized UPF0394 inner membrane protein</fullName>
    </submittedName>
</protein>
<evidence type="ECO:0000256" key="1">
    <source>
        <dbReference type="ARBA" id="ARBA00004429"/>
    </source>
</evidence>
<comment type="subcellular location">
    <subcellularLocation>
        <location evidence="1">Cell inner membrane</location>
        <topology evidence="1">Multi-pass membrane protein</topology>
    </subcellularLocation>
</comment>
<dbReference type="InterPro" id="IPR007272">
    <property type="entry name" value="Sulf_transp_TsuA/YedE"/>
</dbReference>
<feature type="transmembrane region" description="Helical" evidence="8">
    <location>
        <begin position="21"/>
        <end position="43"/>
    </location>
</feature>
<accession>A0A3B0WE36</accession>
<dbReference type="PANTHER" id="PTHR30574">
    <property type="entry name" value="INNER MEMBRANE PROTEIN YEDE"/>
    <property type="match status" value="1"/>
</dbReference>
<keyword evidence="6 8" id="KW-1133">Transmembrane helix</keyword>
<feature type="transmembrane region" description="Helical" evidence="8">
    <location>
        <begin position="130"/>
        <end position="152"/>
    </location>
</feature>
<dbReference type="Pfam" id="PF04143">
    <property type="entry name" value="Sulf_transp"/>
    <property type="match status" value="2"/>
</dbReference>
<keyword evidence="2" id="KW-0813">Transport</keyword>
<evidence type="ECO:0000256" key="5">
    <source>
        <dbReference type="ARBA" id="ARBA00022692"/>
    </source>
</evidence>
<keyword evidence="3" id="KW-1003">Cell membrane</keyword>
<evidence type="ECO:0000256" key="8">
    <source>
        <dbReference type="SAM" id="Phobius"/>
    </source>
</evidence>
<keyword evidence="4" id="KW-0997">Cell inner membrane</keyword>
<sequence length="423" mass="45341">MASENLFGKKIKELYVTLCKTEWNATISGVMVGILTVLLMAWWRPWGAVGAVRNWGDWIFYTLGIYSSSDTTHLLGFVNNEGVKVLSKSFWYNTGSVIGIGFVGGAFLSACLGGQFALRFPPLREYVKALIAGTLMGIGATMAGGCNVGGMYCAIGNLSAAGFAMWLGLVLGAIAGLWLLYKEMEYISWGSGGAKTFEFPPVVQFALGIVAIAVLIWGANAYTNFEGVNSEDYINSLPGVLLLAAGLGYTMQRGRWCMIQGFREPHMTGNGTMAKSVALSICIVAVGAAVLKYAIPVRAGGDPVLNTMYYVRGTFGWGGVVGGFLFGIGAILAGGCGTGTLWRVGEGQIKLWIVALMFGLASSLSATLVKSHQWEARGFLGKYVYMPDVMGYGSSLLLVFFAMALWYVIVTWNEETGKLILPM</sequence>
<feature type="transmembrane region" description="Helical" evidence="8">
    <location>
        <begin position="389"/>
        <end position="410"/>
    </location>
</feature>
<dbReference type="PANTHER" id="PTHR30574:SF1">
    <property type="entry name" value="SULPHUR TRANSPORT DOMAIN-CONTAINING PROTEIN"/>
    <property type="match status" value="1"/>
</dbReference>
<feature type="transmembrane region" description="Helical" evidence="8">
    <location>
        <begin position="202"/>
        <end position="221"/>
    </location>
</feature>
<feature type="transmembrane region" description="Helical" evidence="8">
    <location>
        <begin position="315"/>
        <end position="337"/>
    </location>
</feature>
<evidence type="ECO:0000256" key="7">
    <source>
        <dbReference type="ARBA" id="ARBA00023136"/>
    </source>
</evidence>
<evidence type="ECO:0000256" key="6">
    <source>
        <dbReference type="ARBA" id="ARBA00022989"/>
    </source>
</evidence>